<evidence type="ECO:0000256" key="3">
    <source>
        <dbReference type="SAM" id="MobiDB-lite"/>
    </source>
</evidence>
<feature type="region of interest" description="Disordered" evidence="3">
    <location>
        <begin position="17"/>
        <end position="37"/>
    </location>
</feature>
<dbReference type="PANTHER" id="PTHR48051">
    <property type="match status" value="1"/>
</dbReference>
<sequence>MSPSEKLEVLNTPERLIGNIDREHHTGPQETEPPESLGLGRAGLTHVADCILKNSTLKYLYLEGNQISDIPDSFFISLPRLLWLDLRNNQIPSLPAQIGSHRALKTLLLEGNPITELPPELGHVISLSGLNLRYCPITFPPPDVVSRGVRSILQYLRGALAKRPLGVRTTPPLEFPAVEKLQLSESMESSGEEQEPVEEEELRRFRELKHKMILLDEAELGPATPANDRSRFPATNRKKAACGAGLIPELPLFGRLRLKEPERRQTVKKLPEPRRRYLETLHSRCTGSEIARERQISSPREPETPRKAEELQRDLTPLVMDSVDSPPEQKARSARVPEQQICSFVYGMQERRRDPRGASTRQMALAERGVKETRGSQARVPQKKNRGRGERPSRRLPQFPPQLTPAALLHS</sequence>
<dbReference type="SUPFAM" id="SSF52058">
    <property type="entry name" value="L domain-like"/>
    <property type="match status" value="1"/>
</dbReference>
<dbReference type="InterPro" id="IPR050216">
    <property type="entry name" value="LRR_domain-containing"/>
</dbReference>
<dbReference type="AlphaFoldDB" id="A0A5C6PG65"/>
<evidence type="ECO:0000256" key="2">
    <source>
        <dbReference type="ARBA" id="ARBA00022737"/>
    </source>
</evidence>
<dbReference type="GO" id="GO:0005737">
    <property type="term" value="C:cytoplasm"/>
    <property type="evidence" value="ECO:0007669"/>
    <property type="project" value="TreeGrafter"/>
</dbReference>
<keyword evidence="1" id="KW-0433">Leucine-rich repeat</keyword>
<accession>A0A5C6PG65</accession>
<proteinExistence type="predicted"/>
<feature type="region of interest" description="Disordered" evidence="3">
    <location>
        <begin position="283"/>
        <end position="411"/>
    </location>
</feature>
<dbReference type="SMART" id="SM00369">
    <property type="entry name" value="LRR_TYP"/>
    <property type="match status" value="3"/>
</dbReference>
<evidence type="ECO:0000256" key="1">
    <source>
        <dbReference type="ARBA" id="ARBA00022614"/>
    </source>
</evidence>
<dbReference type="InterPro" id="IPR001611">
    <property type="entry name" value="Leu-rich_rpt"/>
</dbReference>
<dbReference type="InterPro" id="IPR003591">
    <property type="entry name" value="Leu-rich_rpt_typical-subtyp"/>
</dbReference>
<dbReference type="Proteomes" id="UP000324091">
    <property type="component" value="Chromosome 11"/>
</dbReference>
<dbReference type="InterPro" id="IPR032675">
    <property type="entry name" value="LRR_dom_sf"/>
</dbReference>
<comment type="caution">
    <text evidence="4">The sequence shown here is derived from an EMBL/GenBank/DDBJ whole genome shotgun (WGS) entry which is preliminary data.</text>
</comment>
<evidence type="ECO:0000313" key="4">
    <source>
        <dbReference type="EMBL" id="TWW78009.1"/>
    </source>
</evidence>
<organism evidence="4 5">
    <name type="scientific">Takifugu flavidus</name>
    <name type="common">sansaifugu</name>
    <dbReference type="NCBI Taxonomy" id="433684"/>
    <lineage>
        <taxon>Eukaryota</taxon>
        <taxon>Metazoa</taxon>
        <taxon>Chordata</taxon>
        <taxon>Craniata</taxon>
        <taxon>Vertebrata</taxon>
        <taxon>Euteleostomi</taxon>
        <taxon>Actinopterygii</taxon>
        <taxon>Neopterygii</taxon>
        <taxon>Teleostei</taxon>
        <taxon>Neoteleostei</taxon>
        <taxon>Acanthomorphata</taxon>
        <taxon>Eupercaria</taxon>
        <taxon>Tetraodontiformes</taxon>
        <taxon>Tetradontoidea</taxon>
        <taxon>Tetraodontidae</taxon>
        <taxon>Takifugu</taxon>
    </lineage>
</organism>
<keyword evidence="2" id="KW-0677">Repeat</keyword>
<feature type="compositionally biased region" description="Basic and acidic residues" evidence="3">
    <location>
        <begin position="290"/>
        <end position="313"/>
    </location>
</feature>
<evidence type="ECO:0000313" key="5">
    <source>
        <dbReference type="Proteomes" id="UP000324091"/>
    </source>
</evidence>
<keyword evidence="5" id="KW-1185">Reference proteome</keyword>
<gene>
    <name evidence="4" type="ORF">D4764_11G0001300</name>
</gene>
<reference evidence="4 5" key="1">
    <citation type="submission" date="2019-04" db="EMBL/GenBank/DDBJ databases">
        <title>Chromosome genome assembly for Takifugu flavidus.</title>
        <authorList>
            <person name="Xiao S."/>
        </authorList>
    </citation>
    <scope>NUCLEOTIDE SEQUENCE [LARGE SCALE GENOMIC DNA]</scope>
    <source>
        <strain evidence="4">HTHZ2018</strain>
        <tissue evidence="4">Muscle</tissue>
    </source>
</reference>
<dbReference type="Gene3D" id="3.80.10.10">
    <property type="entry name" value="Ribonuclease Inhibitor"/>
    <property type="match status" value="1"/>
</dbReference>
<dbReference type="EMBL" id="RHFK02000003">
    <property type="protein sequence ID" value="TWW78009.1"/>
    <property type="molecule type" value="Genomic_DNA"/>
</dbReference>
<name>A0A5C6PG65_9TELE</name>
<dbReference type="PANTHER" id="PTHR48051:SF35">
    <property type="entry name" value="LEUCINE-RICH REPEAT-CONTAINING PROTEIN 27"/>
    <property type="match status" value="1"/>
</dbReference>
<protein>
    <recommendedName>
        <fullName evidence="6">Leucine-rich repeat-containing protein 27</fullName>
    </recommendedName>
</protein>
<evidence type="ECO:0008006" key="6">
    <source>
        <dbReference type="Google" id="ProtNLM"/>
    </source>
</evidence>
<dbReference type="Pfam" id="PF13855">
    <property type="entry name" value="LRR_8"/>
    <property type="match status" value="1"/>
</dbReference>
<dbReference type="PROSITE" id="PS51450">
    <property type="entry name" value="LRR"/>
    <property type="match status" value="1"/>
</dbReference>